<dbReference type="NCBIfam" id="TIGR01901">
    <property type="entry name" value="adhes_NPXG"/>
    <property type="match status" value="1"/>
</dbReference>
<dbReference type="Pfam" id="PF13332">
    <property type="entry name" value="Fil_haemagg_2"/>
    <property type="match status" value="1"/>
</dbReference>
<gene>
    <name evidence="4" type="ORF">B0X70_15695</name>
</gene>
<dbReference type="CDD" id="cd13444">
    <property type="entry name" value="CDI_toxin_EC869_like"/>
    <property type="match status" value="1"/>
</dbReference>
<dbReference type="InterPro" id="IPR006915">
    <property type="entry name" value="DUF637_hemagglutn_put"/>
</dbReference>
<keyword evidence="5" id="KW-1185">Reference proteome</keyword>
<protein>
    <submittedName>
        <fullName evidence="4">Hemagglutinin</fullName>
    </submittedName>
</protein>
<evidence type="ECO:0000313" key="5">
    <source>
        <dbReference type="Proteomes" id="UP000693715"/>
    </source>
</evidence>
<dbReference type="Pfam" id="PF05860">
    <property type="entry name" value="TPS"/>
    <property type="match status" value="1"/>
</dbReference>
<dbReference type="SMART" id="SM00912">
    <property type="entry name" value="Haemagg_act"/>
    <property type="match status" value="1"/>
</dbReference>
<dbReference type="Pfam" id="PF04830">
    <property type="entry name" value="DUF637"/>
    <property type="match status" value="1"/>
</dbReference>
<dbReference type="Proteomes" id="UP000693715">
    <property type="component" value="Chromosome"/>
</dbReference>
<dbReference type="InterPro" id="IPR033799">
    <property type="entry name" value="CdiA_EC869-like"/>
</dbReference>
<proteinExistence type="predicted"/>
<feature type="domain" description="Filamentous haemagglutinin FhaB/tRNA nuclease CdiA-like TPS" evidence="3">
    <location>
        <begin position="45"/>
        <end position="165"/>
    </location>
</feature>
<evidence type="ECO:0000313" key="4">
    <source>
        <dbReference type="EMBL" id="QXF34428.1"/>
    </source>
</evidence>
<sequence>MERRNSPMARGACYLLIYLTAVYPLHPAIAAGITPDNNRTQVQNQGNVPIVNIATPNGAGISHNTYKEFNVATQGAVLNNATQVAKSQLAGQLNANPNLNGKSAELIINEVTGSGRSDLQGKLEIVGHKANVMIANPNGITCDGCGFINTGSATLTTGKPQFDKQGALEALEVKKGQITIGGKGLDGKSTDYIDIISRATELNGKIQANNLSLTQGANRIDFNDGTVKKITGEGAKPQLAVDTKALGGMYANKIRLVATEDGVGVNLKDLTSNQRDITLNVNGKIELGNAKAKTDFNLSARETHIAPNVKVQAERDITLASTKLDNKGSVIAGRDMRVFGDTLRNTGDKALLQANNNMWLQKDAQGNKSDLIENKSATIKTVSGDLVVRTKELNNIRNEFATTWKIETPDSDRIEYLGFELLFRDHLNGFKPVIQSAEVKKWFGSVDFNKNDWINTGRKTLILSKATSEAVISSGNDMYVNSEKILNEISSIKAVKNIFLTGVILKNITKKLGMKNSFTKFSTDFNPLTDTENSRELIVGIEHVKDEIPMYIEHDIEFKKIGVSNDWKSENYYLATISAGGDLVADFRDSIDINTPSIYDAKETSEIYGIQRSDTLVAKNIVLNSKQISILDNSIKAANGINILANDSISINDGSLFAGGDLSVVATNNINSIQGELKGKNITAISRNADLNFQSSEGVGYFNLDGSRKVSSLEATDDLFLHSGKNILLRNLLLTKGDNVSLTANNNITIDNNNALLTHKRMGTVLSGSREQELFNKILSNIGKLDTKGSVIINAGGVLRAEGINISAGKDINLTSAKDIILTPREFPHLLSESAPSYRPFHPSELGRSFDGLPQMGFVPLPKNELFPSSRSGELSSRLTAGNNINIISGADINGKAAQINAKGNTLLSAGRNINLLALGYSAIDNKNDNNKDDRHIVAVVNGGKQLTLAANGTLITQGATLSSGGNTTISSGGNMRFESVQNHSYREKGREFTESVTQQGTALTSGGILTVISNGSILFQATKLTAKGAMDVAAKGGYLYAQAMEESSHYEKTETKRKWYGKKKTIKRTRHDVTNKVTEFTAGGDINLLSRDDSTYEASKIATNKNAKLTSTHGKVNFKAVKNTSFEQTITYSKGFYIKQRDKGYTETQWVLPQIFTGGKLTVEAANGVSADIKAKNGQSLQNVLAVLGNTPETAWLKGLRENKDIQWNLVKDVYDSWDHKSQHLNPVVSAVIAIAAAAATAGSSLAASVASYAGNSVAGGALTAGMSSLAAQAAVAIVDNQGDISKALKVLGSSDAVKSTITSMAIGGALAGFDSYMGWDKAADGTKLDPTKAKLPQISNGDWNKVVQRVAGQSIISSSLNTAINGGSFKDNLTTALLANIGSQINAEGARLIGDNGEVLGIPGKMLSHVVVAGVSAEIGRGNVKGAMAGALAAELAGVMMGDNLIKAEEWQRTSERQAQIARVFGGFAGAVFTGKADGAYSGASSAENTFRYNYLAHHQRELMEKELAAESSYLKKAQIFAKWGLISNTQDGYLAAGFVSGIPSELYDSVMAIVGAVSNPSEVIESLRTLLIQEDMPGFIWQATKDSYLKQLDIVKAEYEKAGSEGAYNAGLEIGKLVTGIASMVGGGFGAVKGSTSATSKLSKVISKDPHPTVDIRHVYRVEKDGSKTQMAWKEGNYKQGYPFEDFVATQMPAGTRLPKNFKTFDFYDPATRTAISVKTIDTRTPARIKDPKQIYTLMKGNIDLAANFRGYIKDGKEVTSSIISQREIRIAVPKTTTVDQWEQINRAIVYGAENSINVKITVVK</sequence>
<dbReference type="InterPro" id="IPR008638">
    <property type="entry name" value="FhaB/CdiA-like_TPS"/>
</dbReference>
<evidence type="ECO:0000259" key="3">
    <source>
        <dbReference type="SMART" id="SM00912"/>
    </source>
</evidence>
<evidence type="ECO:0000256" key="1">
    <source>
        <dbReference type="ARBA" id="ARBA00022656"/>
    </source>
</evidence>
<keyword evidence="1" id="KW-0800">Toxin</keyword>
<dbReference type="InterPro" id="IPR025157">
    <property type="entry name" value="Hemagglutinin_rpt"/>
</dbReference>
<organism evidence="4 5">
    <name type="scientific">Photorhabdus akhurstii</name>
    <dbReference type="NCBI Taxonomy" id="171438"/>
    <lineage>
        <taxon>Bacteria</taxon>
        <taxon>Pseudomonadati</taxon>
        <taxon>Pseudomonadota</taxon>
        <taxon>Gammaproteobacteria</taxon>
        <taxon>Enterobacterales</taxon>
        <taxon>Morganellaceae</taxon>
        <taxon>Photorhabdus</taxon>
    </lineage>
</organism>
<name>A0ABX8M022_9GAMM</name>
<reference evidence="4 5" key="1">
    <citation type="submission" date="2017-03" db="EMBL/GenBank/DDBJ databases">
        <title>Genome comparison of Photorhabdus luminescens strain 0813-124 phase variants.</title>
        <authorList>
            <person name="Chien C.-C."/>
            <person name="Chen W.-J."/>
            <person name="Shih M.-C."/>
            <person name="Hsieh F.-C."/>
        </authorList>
    </citation>
    <scope>NUCLEOTIDE SEQUENCE [LARGE SCALE GENOMIC DNA]</scope>
    <source>
        <strain evidence="4 5">0813-124 phase II</strain>
    </source>
</reference>
<keyword evidence="2" id="KW-0732">Signal</keyword>
<accession>A0ABX8M022</accession>
<evidence type="ECO:0000256" key="2">
    <source>
        <dbReference type="SAM" id="SignalP"/>
    </source>
</evidence>
<feature type="signal peptide" evidence="2">
    <location>
        <begin position="1"/>
        <end position="30"/>
    </location>
</feature>
<dbReference type="EMBL" id="CP020335">
    <property type="protein sequence ID" value="QXF34428.1"/>
    <property type="molecule type" value="Genomic_DNA"/>
</dbReference>
<feature type="chain" id="PRO_5045423769" evidence="2">
    <location>
        <begin position="31"/>
        <end position="1808"/>
    </location>
</feature>
<dbReference type="Pfam" id="PF21111">
    <property type="entry name" value="CDI_toxin_EC869_like"/>
    <property type="match status" value="1"/>
</dbReference>
<dbReference type="RefSeq" id="WP_217471754.1">
    <property type="nucleotide sequence ID" value="NZ_CP020335.1"/>
</dbReference>